<dbReference type="InterPro" id="IPR045379">
    <property type="entry name" value="Crinkler_N"/>
</dbReference>
<accession>A0A225W6R6</accession>
<dbReference type="EMBL" id="NBNE01001677">
    <property type="protein sequence ID" value="OWZ13074.1"/>
    <property type="molecule type" value="Genomic_DNA"/>
</dbReference>
<evidence type="ECO:0000259" key="4">
    <source>
        <dbReference type="Pfam" id="PF20147"/>
    </source>
</evidence>
<comment type="caution">
    <text evidence="5">The sequence shown here is derived from an EMBL/GenBank/DDBJ whole genome shotgun (WGS) entry which is preliminary data.</text>
</comment>
<evidence type="ECO:0000313" key="6">
    <source>
        <dbReference type="Proteomes" id="UP000198211"/>
    </source>
</evidence>
<dbReference type="AlphaFoldDB" id="A0A225W6R6"/>
<sequence>MMAKVKLLCGVYGNGSVLSVDIKRDAYVEALRKVVFDEKRYGERYKFDASELRLYLGRGNHYDLNTESFLQSGIDTEYEKMLCSWRLNDEELFGSSFSPGENEIHLLVELPDHQARVTLGELGRIDQG</sequence>
<evidence type="ECO:0000256" key="3">
    <source>
        <dbReference type="ARBA" id="ARBA00022525"/>
    </source>
</evidence>
<keyword evidence="6" id="KW-1185">Reference proteome</keyword>
<dbReference type="Pfam" id="PF20147">
    <property type="entry name" value="Crinkler"/>
    <property type="match status" value="1"/>
</dbReference>
<keyword evidence="3" id="KW-0964">Secreted</keyword>
<evidence type="ECO:0000313" key="5">
    <source>
        <dbReference type="EMBL" id="OWZ13074.1"/>
    </source>
</evidence>
<evidence type="ECO:0000256" key="2">
    <source>
        <dbReference type="ARBA" id="ARBA00004613"/>
    </source>
</evidence>
<evidence type="ECO:0000256" key="1">
    <source>
        <dbReference type="ARBA" id="ARBA00004340"/>
    </source>
</evidence>
<dbReference type="Proteomes" id="UP000198211">
    <property type="component" value="Unassembled WGS sequence"/>
</dbReference>
<dbReference type="OrthoDB" id="165123at2759"/>
<dbReference type="GO" id="GO:0005576">
    <property type="term" value="C:extracellular region"/>
    <property type="evidence" value="ECO:0007669"/>
    <property type="project" value="UniProtKB-SubCell"/>
</dbReference>
<gene>
    <name evidence="5" type="ORF">PHMEG_00013662</name>
</gene>
<proteinExistence type="predicted"/>
<organism evidence="5 6">
    <name type="scientific">Phytophthora megakarya</name>
    <dbReference type="NCBI Taxonomy" id="4795"/>
    <lineage>
        <taxon>Eukaryota</taxon>
        <taxon>Sar</taxon>
        <taxon>Stramenopiles</taxon>
        <taxon>Oomycota</taxon>
        <taxon>Peronosporomycetes</taxon>
        <taxon>Peronosporales</taxon>
        <taxon>Peronosporaceae</taxon>
        <taxon>Phytophthora</taxon>
    </lineage>
</organism>
<protein>
    <submittedName>
        <fullName evidence="5">Crinkler (CRN)</fullName>
    </submittedName>
</protein>
<feature type="domain" description="Crinkler effector protein N-terminal" evidence="4">
    <location>
        <begin position="5"/>
        <end position="109"/>
    </location>
</feature>
<name>A0A225W6R6_9STRA</name>
<dbReference type="GO" id="GO:0043657">
    <property type="term" value="C:host cell"/>
    <property type="evidence" value="ECO:0007669"/>
    <property type="project" value="UniProtKB-SubCell"/>
</dbReference>
<reference evidence="6" key="1">
    <citation type="submission" date="2017-03" db="EMBL/GenBank/DDBJ databases">
        <title>Phytopthora megakarya and P. palmivora, two closely related causual agents of cacao black pod achieved similar genome size and gene model numbers by different mechanisms.</title>
        <authorList>
            <person name="Ali S."/>
            <person name="Shao J."/>
            <person name="Larry D.J."/>
            <person name="Kronmiller B."/>
            <person name="Shen D."/>
            <person name="Strem M.D."/>
            <person name="Melnick R.L."/>
            <person name="Guiltinan M.J."/>
            <person name="Tyler B.M."/>
            <person name="Meinhardt L.W."/>
            <person name="Bailey B.A."/>
        </authorList>
    </citation>
    <scope>NUCLEOTIDE SEQUENCE [LARGE SCALE GENOMIC DNA]</scope>
    <source>
        <strain evidence="6">zdho120</strain>
    </source>
</reference>
<comment type="subcellular location">
    <subcellularLocation>
        <location evidence="1">Host cell</location>
    </subcellularLocation>
    <subcellularLocation>
        <location evidence="2">Secreted</location>
    </subcellularLocation>
</comment>